<gene>
    <name evidence="1" type="ORF">So717_30000</name>
</gene>
<dbReference type="GO" id="GO:0008146">
    <property type="term" value="F:sulfotransferase activity"/>
    <property type="evidence" value="ECO:0007669"/>
    <property type="project" value="InterPro"/>
</dbReference>
<evidence type="ECO:0000313" key="2">
    <source>
        <dbReference type="Proteomes" id="UP000436522"/>
    </source>
</evidence>
<name>A0A640VTS2_9RHOB</name>
<evidence type="ECO:0008006" key="3">
    <source>
        <dbReference type="Google" id="ProtNLM"/>
    </source>
</evidence>
<evidence type="ECO:0000313" key="1">
    <source>
        <dbReference type="EMBL" id="GFE51247.1"/>
    </source>
</evidence>
<dbReference type="InterPro" id="IPR027417">
    <property type="entry name" value="P-loop_NTPase"/>
</dbReference>
<dbReference type="GO" id="GO:0016020">
    <property type="term" value="C:membrane"/>
    <property type="evidence" value="ECO:0007669"/>
    <property type="project" value="InterPro"/>
</dbReference>
<comment type="caution">
    <text evidence="1">The sequence shown here is derived from an EMBL/GenBank/DDBJ whole genome shotgun (WGS) entry which is preliminary data.</text>
</comment>
<proteinExistence type="predicted"/>
<dbReference type="InterPro" id="IPR005331">
    <property type="entry name" value="Sulfotransferase"/>
</dbReference>
<dbReference type="AlphaFoldDB" id="A0A640VTS2"/>
<organism evidence="1 2">
    <name type="scientific">Roseobacter cerasinus</name>
    <dbReference type="NCBI Taxonomy" id="2602289"/>
    <lineage>
        <taxon>Bacteria</taxon>
        <taxon>Pseudomonadati</taxon>
        <taxon>Pseudomonadota</taxon>
        <taxon>Alphaproteobacteria</taxon>
        <taxon>Rhodobacterales</taxon>
        <taxon>Roseobacteraceae</taxon>
        <taxon>Roseobacter</taxon>
    </lineage>
</organism>
<keyword evidence="2" id="KW-1185">Reference proteome</keyword>
<accession>A0A640VTS2</accession>
<dbReference type="OrthoDB" id="288532at2"/>
<dbReference type="Gene3D" id="3.40.50.300">
    <property type="entry name" value="P-loop containing nucleotide triphosphate hydrolases"/>
    <property type="match status" value="1"/>
</dbReference>
<dbReference type="SUPFAM" id="SSF52540">
    <property type="entry name" value="P-loop containing nucleoside triphosphate hydrolases"/>
    <property type="match status" value="1"/>
</dbReference>
<protein>
    <recommendedName>
        <fullName evidence="3">Type II secretory pathway, pullulanase PulA</fullName>
    </recommendedName>
</protein>
<dbReference type="RefSeq" id="WP_159979408.1">
    <property type="nucleotide sequence ID" value="NZ_BLIV01000006.1"/>
</dbReference>
<dbReference type="Proteomes" id="UP000436522">
    <property type="component" value="Unassembled WGS sequence"/>
</dbReference>
<sequence>MIISPGRRYIFVHIPKTGGTSLATALEARAMKEDILIGDTPKARRRKARLAHLNARGRLWKHATLADIDGVLTPEDIGAMFTFTLIRNPWDRVVSYYHWLKVQSFDHPAVALARDYDFKRFLQEPVVQQSLQASPARSYMQDIEGVERCNLYIRLEAFERDAAPLWDHLGFTLSLPHVNRSERPPQYAKAYDAQSRDLVARLCAEDIARFGYVFGH</sequence>
<reference evidence="1 2" key="1">
    <citation type="submission" date="2019-12" db="EMBL/GenBank/DDBJ databases">
        <title>Roseobacter cerasinus sp. nov., isolated from seawater around aquaculture.</title>
        <authorList>
            <person name="Muramatsu S."/>
            <person name="Takabe Y."/>
            <person name="Mori K."/>
            <person name="Takaichi S."/>
            <person name="Hanada S."/>
        </authorList>
    </citation>
    <scope>NUCLEOTIDE SEQUENCE [LARGE SCALE GENOMIC DNA]</scope>
    <source>
        <strain evidence="1 2">AI77</strain>
    </source>
</reference>
<dbReference type="Pfam" id="PF03567">
    <property type="entry name" value="Sulfotransfer_2"/>
    <property type="match status" value="1"/>
</dbReference>
<dbReference type="EMBL" id="BLIV01000006">
    <property type="protein sequence ID" value="GFE51247.1"/>
    <property type="molecule type" value="Genomic_DNA"/>
</dbReference>